<evidence type="ECO:0000313" key="2">
    <source>
        <dbReference type="EMBL" id="MBK3519656.1"/>
    </source>
</evidence>
<keyword evidence="1" id="KW-1133">Transmembrane helix</keyword>
<accession>A0ABS1HQ03</accession>
<dbReference type="InterPro" id="IPR025250">
    <property type="entry name" value="DUF4199"/>
</dbReference>
<reference evidence="2 3" key="1">
    <citation type="submission" date="2021-01" db="EMBL/GenBank/DDBJ databases">
        <title>Carboxyliciviraga sp.nov., isolated from coastal sediments.</title>
        <authorList>
            <person name="Lu D."/>
            <person name="Zhang T."/>
        </authorList>
    </citation>
    <scope>NUCLEOTIDE SEQUENCE [LARGE SCALE GENOMIC DNA]</scope>
    <source>
        <strain evidence="2 3">N1Y132</strain>
    </source>
</reference>
<organism evidence="2 3">
    <name type="scientific">Carboxylicivirga marina</name>
    <dbReference type="NCBI Taxonomy" id="2800988"/>
    <lineage>
        <taxon>Bacteria</taxon>
        <taxon>Pseudomonadati</taxon>
        <taxon>Bacteroidota</taxon>
        <taxon>Bacteroidia</taxon>
        <taxon>Marinilabiliales</taxon>
        <taxon>Marinilabiliaceae</taxon>
        <taxon>Carboxylicivirga</taxon>
    </lineage>
</organism>
<keyword evidence="3" id="KW-1185">Reference proteome</keyword>
<feature type="transmembrane region" description="Helical" evidence="1">
    <location>
        <begin position="135"/>
        <end position="154"/>
    </location>
</feature>
<keyword evidence="1" id="KW-0472">Membrane</keyword>
<proteinExistence type="predicted"/>
<dbReference type="EMBL" id="JAENRR010000082">
    <property type="protein sequence ID" value="MBK3519656.1"/>
    <property type="molecule type" value="Genomic_DNA"/>
</dbReference>
<keyword evidence="1" id="KW-0812">Transmembrane</keyword>
<evidence type="ECO:0000256" key="1">
    <source>
        <dbReference type="SAM" id="Phobius"/>
    </source>
</evidence>
<feature type="transmembrane region" description="Helical" evidence="1">
    <location>
        <begin position="70"/>
        <end position="94"/>
    </location>
</feature>
<protein>
    <submittedName>
        <fullName evidence="2">DUF4199 domain-containing protein</fullName>
    </submittedName>
</protein>
<sequence length="157" mass="17637">MKKIAIELKWGIIFFAIVLLWTVFEKSIGLHDEKIDKHYILTNFFAIPAIIIYVMALLDKRKSLGGIMTWSQGFVSGLIIAVIVSLLSPVGQYLTHVYLSPEYFPNVIALSVEQGKLTQEQAEQFFTLKSYIKQAMIGAVMMGAITSAIVAFFTKKK</sequence>
<name>A0ABS1HQ03_9BACT</name>
<evidence type="ECO:0000313" key="3">
    <source>
        <dbReference type="Proteomes" id="UP000605676"/>
    </source>
</evidence>
<dbReference type="Pfam" id="PF13858">
    <property type="entry name" value="DUF4199"/>
    <property type="match status" value="1"/>
</dbReference>
<feature type="transmembrane region" description="Helical" evidence="1">
    <location>
        <begin position="7"/>
        <end position="24"/>
    </location>
</feature>
<feature type="transmembrane region" description="Helical" evidence="1">
    <location>
        <begin position="39"/>
        <end position="58"/>
    </location>
</feature>
<dbReference type="RefSeq" id="WP_200466873.1">
    <property type="nucleotide sequence ID" value="NZ_JAENRR010000082.1"/>
</dbReference>
<dbReference type="Proteomes" id="UP000605676">
    <property type="component" value="Unassembled WGS sequence"/>
</dbReference>
<comment type="caution">
    <text evidence="2">The sequence shown here is derived from an EMBL/GenBank/DDBJ whole genome shotgun (WGS) entry which is preliminary data.</text>
</comment>
<gene>
    <name evidence="2" type="ORF">JIV24_20110</name>
</gene>